<feature type="binding site" evidence="10">
    <location>
        <position position="210"/>
    </location>
    <ligand>
        <name>Zn(2+)</name>
        <dbReference type="ChEBI" id="CHEBI:29105"/>
        <label>1</label>
        <note>catalytic</note>
    </ligand>
</feature>
<evidence type="ECO:0000256" key="4">
    <source>
        <dbReference type="ARBA" id="ARBA00022722"/>
    </source>
</evidence>
<feature type="binding site" evidence="10">
    <location>
        <position position="139"/>
    </location>
    <ligand>
        <name>Zn(2+)</name>
        <dbReference type="ChEBI" id="CHEBI:29105"/>
        <label>1</label>
        <note>catalytic</note>
    </ligand>
</feature>
<dbReference type="EMBL" id="JAOUSF010000003">
    <property type="protein sequence ID" value="MCU9613801.1"/>
    <property type="molecule type" value="Genomic_DNA"/>
</dbReference>
<keyword evidence="13" id="KW-1185">Reference proteome</keyword>
<feature type="binding site" evidence="10">
    <location>
        <position position="66"/>
    </location>
    <ligand>
        <name>Zn(2+)</name>
        <dbReference type="ChEBI" id="CHEBI:29105"/>
        <label>2</label>
        <note>catalytic</note>
    </ligand>
</feature>
<keyword evidence="6 10" id="KW-0255">Endonuclease</keyword>
<dbReference type="InterPro" id="IPR013471">
    <property type="entry name" value="RNase_Z/BN"/>
</dbReference>
<evidence type="ECO:0000256" key="7">
    <source>
        <dbReference type="ARBA" id="ARBA00022801"/>
    </source>
</evidence>
<feature type="binding site" evidence="10">
    <location>
        <position position="268"/>
    </location>
    <ligand>
        <name>Zn(2+)</name>
        <dbReference type="ChEBI" id="CHEBI:29105"/>
        <label>2</label>
        <note>catalytic</note>
    </ligand>
</feature>
<sequence>MEILFLGTGAGMPAKYRNVTSIALKHLEDGSIWLFDCGEATQHQILHTSVKPRKVSKIFITHLHGDHIFGLPGFLGSRSFLGGIEPLTVYGPKGIREYIETSLAISQTHLKYELIIEEIEDGQILEDEQFQIEIKLLEHVLPSFGFRIMEKDKPGALLVDELLAIGIKPGPIFQQIKNGEEITLENGQVISGKDYVGPAKKGRTVTILGDTRPCSNGLALAKDADLLIHEATFDKSADKMANDYFHSTTHQAATIAKEANVAQLCITHISSRFEKRDWPMLEREAQEIFPNTIISEDFKKIEVKMK</sequence>
<feature type="binding site" evidence="10">
    <location>
        <position position="67"/>
    </location>
    <ligand>
        <name>Zn(2+)</name>
        <dbReference type="ChEBI" id="CHEBI:29105"/>
        <label>2</label>
        <note>catalytic</note>
    </ligand>
</feature>
<name>A0AAE3ISS3_9BACI</name>
<evidence type="ECO:0000313" key="13">
    <source>
        <dbReference type="Proteomes" id="UP001209318"/>
    </source>
</evidence>
<comment type="function">
    <text evidence="9 10">Zinc phosphodiesterase, which displays some tRNA 3'-processing endonuclease activity. Probably involved in tRNA maturation, by removing a 3'-trailer from precursor tRNA.</text>
</comment>
<evidence type="ECO:0000256" key="8">
    <source>
        <dbReference type="ARBA" id="ARBA00022833"/>
    </source>
</evidence>
<evidence type="ECO:0000256" key="1">
    <source>
        <dbReference type="ARBA" id="ARBA00011738"/>
    </source>
</evidence>
<dbReference type="FunFam" id="3.60.15.10:FF:000002">
    <property type="entry name" value="Ribonuclease Z"/>
    <property type="match status" value="1"/>
</dbReference>
<comment type="subunit">
    <text evidence="1 10">Homodimer.</text>
</comment>
<feature type="domain" description="Metallo-beta-lactamase" evidence="11">
    <location>
        <begin position="18"/>
        <end position="250"/>
    </location>
</feature>
<dbReference type="CDD" id="cd07717">
    <property type="entry name" value="RNaseZ_ZiPD-like_MBL-fold"/>
    <property type="match status" value="1"/>
</dbReference>
<dbReference type="HAMAP" id="MF_01818">
    <property type="entry name" value="RNase_Z_BN"/>
    <property type="match status" value="1"/>
</dbReference>
<dbReference type="NCBIfam" id="NF000800">
    <property type="entry name" value="PRK00055.1-1"/>
    <property type="match status" value="1"/>
</dbReference>
<dbReference type="NCBIfam" id="NF000801">
    <property type="entry name" value="PRK00055.1-3"/>
    <property type="match status" value="1"/>
</dbReference>
<comment type="similarity">
    <text evidence="10">Belongs to the RNase Z family.</text>
</comment>
<protein>
    <recommendedName>
        <fullName evidence="2 10">Ribonuclease Z</fullName>
        <shortName evidence="10">RNase Z</shortName>
        <ecNumber evidence="2 10">3.1.26.11</ecNumber>
    </recommendedName>
    <alternativeName>
        <fullName evidence="10">tRNA 3 endonuclease</fullName>
    </alternativeName>
    <alternativeName>
        <fullName evidence="10">tRNase Z</fullName>
    </alternativeName>
</protein>
<feature type="binding site" evidence="10">
    <location>
        <position position="62"/>
    </location>
    <ligand>
        <name>Zn(2+)</name>
        <dbReference type="ChEBI" id="CHEBI:29105"/>
        <label>1</label>
        <note>catalytic</note>
    </ligand>
</feature>
<dbReference type="Gene3D" id="3.60.15.10">
    <property type="entry name" value="Ribonuclease Z/Hydroxyacylglutathione hydrolase-like"/>
    <property type="match status" value="1"/>
</dbReference>
<gene>
    <name evidence="10 12" type="primary">rnz</name>
    <name evidence="12" type="ORF">OEV98_09530</name>
</gene>
<keyword evidence="7 10" id="KW-0378">Hydrolase</keyword>
<evidence type="ECO:0000259" key="11">
    <source>
        <dbReference type="SMART" id="SM00849"/>
    </source>
</evidence>
<organism evidence="12 13">
    <name type="scientific">Perspicuibacillus lycopersici</name>
    <dbReference type="NCBI Taxonomy" id="1325689"/>
    <lineage>
        <taxon>Bacteria</taxon>
        <taxon>Bacillati</taxon>
        <taxon>Bacillota</taxon>
        <taxon>Bacilli</taxon>
        <taxon>Bacillales</taxon>
        <taxon>Bacillaceae</taxon>
        <taxon>Perspicuibacillus</taxon>
    </lineage>
</organism>
<comment type="catalytic activity">
    <reaction evidence="10">
        <text>Endonucleolytic cleavage of RNA, removing extra 3' nucleotides from tRNA precursor, generating 3' termini of tRNAs. A 3'-hydroxy group is left at the tRNA terminus and a 5'-phosphoryl group is left at the trailer molecule.</text>
        <dbReference type="EC" id="3.1.26.11"/>
    </reaction>
</comment>
<evidence type="ECO:0000256" key="3">
    <source>
        <dbReference type="ARBA" id="ARBA00022694"/>
    </source>
</evidence>
<keyword evidence="5 10" id="KW-0479">Metal-binding</keyword>
<reference evidence="12" key="1">
    <citation type="submission" date="2022-10" db="EMBL/GenBank/DDBJ databases">
        <title>Description of Fervidibacillus gen. nov. in the family Fervidibacillaceae fam. nov. with two species, Fervidibacillus albus sp. nov., and Fervidibacillus halotolerans sp. nov., isolated from tidal flat sediments.</title>
        <authorList>
            <person name="Kwon K.K."/>
            <person name="Yang S.-H."/>
        </authorList>
    </citation>
    <scope>NUCLEOTIDE SEQUENCE</scope>
    <source>
        <strain evidence="12">JCM 19140</strain>
    </source>
</reference>
<feature type="active site" description="Proton acceptor" evidence="10">
    <location>
        <position position="66"/>
    </location>
</feature>
<dbReference type="RefSeq" id="WP_263073042.1">
    <property type="nucleotide sequence ID" value="NZ_JAOUSF010000003.1"/>
</dbReference>
<dbReference type="EC" id="3.1.26.11" evidence="2 10"/>
<dbReference type="SMART" id="SM00849">
    <property type="entry name" value="Lactamase_B"/>
    <property type="match status" value="1"/>
</dbReference>
<keyword evidence="3 10" id="KW-0819">tRNA processing</keyword>
<evidence type="ECO:0000256" key="5">
    <source>
        <dbReference type="ARBA" id="ARBA00022723"/>
    </source>
</evidence>
<accession>A0AAE3ISS3</accession>
<dbReference type="SUPFAM" id="SSF56281">
    <property type="entry name" value="Metallo-hydrolase/oxidoreductase"/>
    <property type="match status" value="1"/>
</dbReference>
<dbReference type="GO" id="GO:0008270">
    <property type="term" value="F:zinc ion binding"/>
    <property type="evidence" value="ECO:0007669"/>
    <property type="project" value="UniProtKB-UniRule"/>
</dbReference>
<dbReference type="GO" id="GO:0042802">
    <property type="term" value="F:identical protein binding"/>
    <property type="evidence" value="ECO:0007669"/>
    <property type="project" value="UniProtKB-ARBA"/>
</dbReference>
<evidence type="ECO:0000256" key="6">
    <source>
        <dbReference type="ARBA" id="ARBA00022759"/>
    </source>
</evidence>
<evidence type="ECO:0000256" key="9">
    <source>
        <dbReference type="ARBA" id="ARBA00057812"/>
    </source>
</evidence>
<dbReference type="Proteomes" id="UP001209318">
    <property type="component" value="Unassembled WGS sequence"/>
</dbReference>
<feature type="binding site" evidence="10">
    <location>
        <position position="210"/>
    </location>
    <ligand>
        <name>Zn(2+)</name>
        <dbReference type="ChEBI" id="CHEBI:29105"/>
        <label>2</label>
        <note>catalytic</note>
    </ligand>
</feature>
<dbReference type="InterPro" id="IPR001279">
    <property type="entry name" value="Metallo-B-lactamas"/>
</dbReference>
<evidence type="ECO:0000256" key="10">
    <source>
        <dbReference type="HAMAP-Rule" id="MF_01818"/>
    </source>
</evidence>
<keyword evidence="8 10" id="KW-0862">Zinc</keyword>
<evidence type="ECO:0000313" key="12">
    <source>
        <dbReference type="EMBL" id="MCU9613801.1"/>
    </source>
</evidence>
<dbReference type="AlphaFoldDB" id="A0AAE3ISS3"/>
<keyword evidence="4 10" id="KW-0540">Nuclease</keyword>
<dbReference type="InterPro" id="IPR036866">
    <property type="entry name" value="RibonucZ/Hydroxyglut_hydro"/>
</dbReference>
<dbReference type="PANTHER" id="PTHR46018">
    <property type="entry name" value="ZINC PHOSPHODIESTERASE ELAC PROTEIN 1"/>
    <property type="match status" value="1"/>
</dbReference>
<proteinExistence type="inferred from homology"/>
<comment type="caution">
    <text evidence="12">The sequence shown here is derived from an EMBL/GenBank/DDBJ whole genome shotgun (WGS) entry which is preliminary data.</text>
</comment>
<comment type="cofactor">
    <cofactor evidence="10">
        <name>Zn(2+)</name>
        <dbReference type="ChEBI" id="CHEBI:29105"/>
    </cofactor>
    <text evidence="10">Binds 2 Zn(2+) ions.</text>
</comment>
<dbReference type="GO" id="GO:0042781">
    <property type="term" value="F:3'-tRNA processing endoribonuclease activity"/>
    <property type="evidence" value="ECO:0007669"/>
    <property type="project" value="UniProtKB-UniRule"/>
</dbReference>
<dbReference type="NCBIfam" id="TIGR02651">
    <property type="entry name" value="RNase_Z"/>
    <property type="match status" value="1"/>
</dbReference>
<dbReference type="Pfam" id="PF23023">
    <property type="entry name" value="Anti-Pycsar_Apyc1"/>
    <property type="match status" value="1"/>
</dbReference>
<evidence type="ECO:0000256" key="2">
    <source>
        <dbReference type="ARBA" id="ARBA00012477"/>
    </source>
</evidence>
<feature type="binding site" evidence="10">
    <location>
        <position position="64"/>
    </location>
    <ligand>
        <name>Zn(2+)</name>
        <dbReference type="ChEBI" id="CHEBI:29105"/>
        <label>1</label>
        <note>catalytic</note>
    </ligand>
</feature>
<dbReference type="PANTHER" id="PTHR46018:SF2">
    <property type="entry name" value="ZINC PHOSPHODIESTERASE ELAC PROTEIN 1"/>
    <property type="match status" value="1"/>
</dbReference>